<evidence type="ECO:0000313" key="3">
    <source>
        <dbReference type="Proteomes" id="UP001516400"/>
    </source>
</evidence>
<evidence type="ECO:0000256" key="1">
    <source>
        <dbReference type="SAM" id="MobiDB-lite"/>
    </source>
</evidence>
<evidence type="ECO:0000313" key="2">
    <source>
        <dbReference type="EMBL" id="KAL3286247.1"/>
    </source>
</evidence>
<gene>
    <name evidence="2" type="ORF">HHI36_000757</name>
</gene>
<reference evidence="2 3" key="1">
    <citation type="journal article" date="2021" name="BMC Biol.">
        <title>Horizontally acquired antibacterial genes associated with adaptive radiation of ladybird beetles.</title>
        <authorList>
            <person name="Li H.S."/>
            <person name="Tang X.F."/>
            <person name="Huang Y.H."/>
            <person name="Xu Z.Y."/>
            <person name="Chen M.L."/>
            <person name="Du X.Y."/>
            <person name="Qiu B.Y."/>
            <person name="Chen P.T."/>
            <person name="Zhang W."/>
            <person name="Slipinski A."/>
            <person name="Escalona H.E."/>
            <person name="Waterhouse R.M."/>
            <person name="Zwick A."/>
            <person name="Pang H."/>
        </authorList>
    </citation>
    <scope>NUCLEOTIDE SEQUENCE [LARGE SCALE GENOMIC DNA]</scope>
    <source>
        <strain evidence="2">SYSU2018</strain>
    </source>
</reference>
<protein>
    <submittedName>
        <fullName evidence="2">Uncharacterized protein</fullName>
    </submittedName>
</protein>
<comment type="caution">
    <text evidence="2">The sequence shown here is derived from an EMBL/GenBank/DDBJ whole genome shotgun (WGS) entry which is preliminary data.</text>
</comment>
<keyword evidence="3" id="KW-1185">Reference proteome</keyword>
<proteinExistence type="predicted"/>
<accession>A0ABD2P6F2</accession>
<organism evidence="2 3">
    <name type="scientific">Cryptolaemus montrouzieri</name>
    <dbReference type="NCBI Taxonomy" id="559131"/>
    <lineage>
        <taxon>Eukaryota</taxon>
        <taxon>Metazoa</taxon>
        <taxon>Ecdysozoa</taxon>
        <taxon>Arthropoda</taxon>
        <taxon>Hexapoda</taxon>
        <taxon>Insecta</taxon>
        <taxon>Pterygota</taxon>
        <taxon>Neoptera</taxon>
        <taxon>Endopterygota</taxon>
        <taxon>Coleoptera</taxon>
        <taxon>Polyphaga</taxon>
        <taxon>Cucujiformia</taxon>
        <taxon>Coccinelloidea</taxon>
        <taxon>Coccinellidae</taxon>
        <taxon>Scymninae</taxon>
        <taxon>Scymnini</taxon>
        <taxon>Cryptolaemus</taxon>
    </lineage>
</organism>
<sequence length="376" mass="43036">MNELTLAQASGNAEATKVFADTNETIAIITFANGIHDTDLRTMTKCIEFLCISGSSRNKGNYRAKSNNFASSHRGYNRKNSVRQVNSNHGTANQTYSSSNKFQNAPREPNKFSFRSRDYCIQCVWCLSGGGKDNACRLGTDRLQICDGVMCYSYMYDIKYDDGYRQTFVRGCTEPWKHECAAMGTEHCTLCTDKDFCNNVELPNYSLQCVWCLSDGGREDECRLGTDRLQICEGKMCYSYMYDIKDDDEYRQTYVRGCTEPRKNECEAMGTKHCTLCTDKDFYYSLPCVWCLSDGGREDECRLGTDRLQICEGKMCYSYMYDIKYDDEYRQTYVRGCTEPRKNECGAMGTENCPCCSDKDFCNNVELPKRGERSDN</sequence>
<dbReference type="EMBL" id="JABFTP020000185">
    <property type="protein sequence ID" value="KAL3286247.1"/>
    <property type="molecule type" value="Genomic_DNA"/>
</dbReference>
<dbReference type="Proteomes" id="UP001516400">
    <property type="component" value="Unassembled WGS sequence"/>
</dbReference>
<feature type="region of interest" description="Disordered" evidence="1">
    <location>
        <begin position="88"/>
        <end position="108"/>
    </location>
</feature>
<dbReference type="AlphaFoldDB" id="A0ABD2P6F2"/>
<name>A0ABD2P6F2_9CUCU</name>
<feature type="compositionally biased region" description="Polar residues" evidence="1">
    <location>
        <begin position="88"/>
        <end position="103"/>
    </location>
</feature>